<dbReference type="SUPFAM" id="SSF49842">
    <property type="entry name" value="TNF-like"/>
    <property type="match status" value="1"/>
</dbReference>
<comment type="subcellular location">
    <subcellularLocation>
        <location evidence="1">Membrane</location>
    </subcellularLocation>
</comment>
<keyword evidence="5" id="KW-1133">Transmembrane helix</keyword>
<keyword evidence="7" id="KW-1185">Reference proteome</keyword>
<gene>
    <name evidence="8" type="primary">tnfsf14</name>
</gene>
<protein>
    <submittedName>
        <fullName evidence="8">Tumor necrosis factor ligand superfamily member 14</fullName>
    </submittedName>
</protein>
<dbReference type="AlphaFoldDB" id="A0A6J2WMT1"/>
<dbReference type="GO" id="GO:0005164">
    <property type="term" value="F:tumor necrosis factor receptor binding"/>
    <property type="evidence" value="ECO:0007669"/>
    <property type="project" value="InterPro"/>
</dbReference>
<evidence type="ECO:0000256" key="2">
    <source>
        <dbReference type="ARBA" id="ARBA00008670"/>
    </source>
</evidence>
<dbReference type="Gene3D" id="2.60.120.40">
    <property type="match status" value="1"/>
</dbReference>
<dbReference type="GO" id="GO:0006955">
    <property type="term" value="P:immune response"/>
    <property type="evidence" value="ECO:0007669"/>
    <property type="project" value="InterPro"/>
</dbReference>
<dbReference type="RefSeq" id="XP_030645573.1">
    <property type="nucleotide sequence ID" value="XM_030789713.1"/>
</dbReference>
<dbReference type="OrthoDB" id="6072476at2759"/>
<dbReference type="CTD" id="8740"/>
<dbReference type="InterPro" id="IPR006052">
    <property type="entry name" value="TNF_dom"/>
</dbReference>
<evidence type="ECO:0000256" key="5">
    <source>
        <dbReference type="SAM" id="Phobius"/>
    </source>
</evidence>
<comment type="similarity">
    <text evidence="2">Belongs to the tumor necrosis factor family.</text>
</comment>
<dbReference type="GO" id="GO:0005125">
    <property type="term" value="F:cytokine activity"/>
    <property type="evidence" value="ECO:0007669"/>
    <property type="project" value="UniProtKB-KW"/>
</dbReference>
<dbReference type="InterPro" id="IPR008983">
    <property type="entry name" value="Tumour_necrosis_fac-like_dom"/>
</dbReference>
<evidence type="ECO:0000256" key="3">
    <source>
        <dbReference type="ARBA" id="ARBA00022514"/>
    </source>
</evidence>
<dbReference type="Proteomes" id="UP000504632">
    <property type="component" value="Chromosome 13"/>
</dbReference>
<dbReference type="Pfam" id="PF00229">
    <property type="entry name" value="TNF"/>
    <property type="match status" value="1"/>
</dbReference>
<sequence length="238" mass="27157">MQSKEVSMQENLLNMAQSGIQYPNLYVVDSQAMPPPLPPKPVLRRRRSATQTLLYVLVILALCGLLVEGCFIYHLYRNTKTTEEVIQHSTPRPNPTVKPPKPMAHLSAGAYSPLETGVMMWDDQGQTVLYKMELEKEKGQLIVQKEGYYSIYSKVCYSEDGIRFTHSVVQATKRYGEMELLRSRTYQSKSHRKLGLSNSYLAGVFHLFKDDAIFVKVSNHTLVRRSDAAENFFGAYMH</sequence>
<organism evidence="7 8">
    <name type="scientific">Chanos chanos</name>
    <name type="common">Milkfish</name>
    <name type="synonym">Mugil chanos</name>
    <dbReference type="NCBI Taxonomy" id="29144"/>
    <lineage>
        <taxon>Eukaryota</taxon>
        <taxon>Metazoa</taxon>
        <taxon>Chordata</taxon>
        <taxon>Craniata</taxon>
        <taxon>Vertebrata</taxon>
        <taxon>Euteleostomi</taxon>
        <taxon>Actinopterygii</taxon>
        <taxon>Neopterygii</taxon>
        <taxon>Teleostei</taxon>
        <taxon>Ostariophysi</taxon>
        <taxon>Gonorynchiformes</taxon>
        <taxon>Chanidae</taxon>
        <taxon>Chanos</taxon>
    </lineage>
</organism>
<evidence type="ECO:0000259" key="6">
    <source>
        <dbReference type="SMART" id="SM00207"/>
    </source>
</evidence>
<evidence type="ECO:0000256" key="4">
    <source>
        <dbReference type="ARBA" id="ARBA00023136"/>
    </source>
</evidence>
<feature type="domain" description="THD" evidence="6">
    <location>
        <begin position="102"/>
        <end position="238"/>
    </location>
</feature>
<dbReference type="GeneID" id="115826034"/>
<dbReference type="SMART" id="SM00207">
    <property type="entry name" value="TNF"/>
    <property type="match status" value="1"/>
</dbReference>
<dbReference type="PANTHER" id="PTHR11471">
    <property type="entry name" value="TUMOR NECROSIS FACTOR FAMILY MEMBER"/>
    <property type="match status" value="1"/>
</dbReference>
<accession>A0A6J2WMT1</accession>
<dbReference type="GO" id="GO:0005615">
    <property type="term" value="C:extracellular space"/>
    <property type="evidence" value="ECO:0007669"/>
    <property type="project" value="UniProtKB-KW"/>
</dbReference>
<dbReference type="GO" id="GO:0016020">
    <property type="term" value="C:membrane"/>
    <property type="evidence" value="ECO:0007669"/>
    <property type="project" value="UniProtKB-SubCell"/>
</dbReference>
<keyword evidence="4 5" id="KW-0472">Membrane</keyword>
<evidence type="ECO:0000313" key="8">
    <source>
        <dbReference type="RefSeq" id="XP_030645573.1"/>
    </source>
</evidence>
<dbReference type="InParanoid" id="A0A6J2WMT1"/>
<keyword evidence="3" id="KW-0202">Cytokine</keyword>
<dbReference type="PANTHER" id="PTHR11471:SF34">
    <property type="entry name" value="TUMOR NECROSIS FACTOR LIGAND SUPERFAMILY MEMBER 14"/>
    <property type="match status" value="1"/>
</dbReference>
<reference evidence="8" key="1">
    <citation type="submission" date="2025-08" db="UniProtKB">
        <authorList>
            <consortium name="RefSeq"/>
        </authorList>
    </citation>
    <scope>IDENTIFICATION</scope>
</reference>
<proteinExistence type="inferred from homology"/>
<dbReference type="FunCoup" id="A0A6J2WMT1">
    <property type="interactions" value="446"/>
</dbReference>
<evidence type="ECO:0000313" key="7">
    <source>
        <dbReference type="Proteomes" id="UP000504632"/>
    </source>
</evidence>
<name>A0A6J2WMT1_CHACN</name>
<feature type="transmembrane region" description="Helical" evidence="5">
    <location>
        <begin position="53"/>
        <end position="76"/>
    </location>
</feature>
<evidence type="ECO:0000256" key="1">
    <source>
        <dbReference type="ARBA" id="ARBA00004370"/>
    </source>
</evidence>
<keyword evidence="5" id="KW-0812">Transmembrane</keyword>